<proteinExistence type="predicted"/>
<organism evidence="2 3">
    <name type="scientific">Lentinus brumalis</name>
    <dbReference type="NCBI Taxonomy" id="2498619"/>
    <lineage>
        <taxon>Eukaryota</taxon>
        <taxon>Fungi</taxon>
        <taxon>Dikarya</taxon>
        <taxon>Basidiomycota</taxon>
        <taxon>Agaricomycotina</taxon>
        <taxon>Agaricomycetes</taxon>
        <taxon>Polyporales</taxon>
        <taxon>Polyporaceae</taxon>
        <taxon>Lentinus</taxon>
    </lineage>
</organism>
<name>A0A371CS82_9APHY</name>
<reference evidence="2 3" key="1">
    <citation type="journal article" date="2018" name="Biotechnol. Biofuels">
        <title>Integrative visual omics of the white-rot fungus Polyporus brumalis exposes the biotechnological potential of its oxidative enzymes for delignifying raw plant biomass.</title>
        <authorList>
            <person name="Miyauchi S."/>
            <person name="Rancon A."/>
            <person name="Drula E."/>
            <person name="Hage H."/>
            <person name="Chaduli D."/>
            <person name="Favel A."/>
            <person name="Grisel S."/>
            <person name="Henrissat B."/>
            <person name="Herpoel-Gimbert I."/>
            <person name="Ruiz-Duenas F.J."/>
            <person name="Chevret D."/>
            <person name="Hainaut M."/>
            <person name="Lin J."/>
            <person name="Wang M."/>
            <person name="Pangilinan J."/>
            <person name="Lipzen A."/>
            <person name="Lesage-Meessen L."/>
            <person name="Navarro D."/>
            <person name="Riley R."/>
            <person name="Grigoriev I.V."/>
            <person name="Zhou S."/>
            <person name="Raouche S."/>
            <person name="Rosso M.N."/>
        </authorList>
    </citation>
    <scope>NUCLEOTIDE SEQUENCE [LARGE SCALE GENOMIC DNA]</scope>
    <source>
        <strain evidence="2 3">BRFM 1820</strain>
    </source>
</reference>
<dbReference type="STRING" id="139420.A0A371CS82"/>
<dbReference type="OrthoDB" id="2791548at2759"/>
<gene>
    <name evidence="2" type="ORF">OH76DRAFT_1361588</name>
</gene>
<dbReference type="EMBL" id="KZ857470">
    <property type="protein sequence ID" value="RDX43141.1"/>
    <property type="molecule type" value="Genomic_DNA"/>
</dbReference>
<dbReference type="PANTHER" id="PTHR31912">
    <property type="entry name" value="IP13529P"/>
    <property type="match status" value="1"/>
</dbReference>
<evidence type="ECO:0000313" key="3">
    <source>
        <dbReference type="Proteomes" id="UP000256964"/>
    </source>
</evidence>
<feature type="region of interest" description="Disordered" evidence="1">
    <location>
        <begin position="913"/>
        <end position="987"/>
    </location>
</feature>
<dbReference type="AlphaFoldDB" id="A0A371CS82"/>
<sequence>MSVQTFLCDVLDKVSPRTPISDSLMRLFLWVLREAGVKDAPTFGYLRSLQANIRQLCGIPTIPFRSPLGNVFWMVDIRAVLAKDYSNKDTRAHLHFYPEILEDGCMSEVWHGSKWHSGYDLSQLSPMFDAGGGYHYYVNEVTLCTSGDFIVPFRWVVFRGKVHADAHPVVFNDQVCFLRLSLSYSASENATVPTMPNPLREISGGEPLYSSFVNHFADDVSGNRSKSWNKHLNAYVTHANLPRRFLQQESHCHFVSTSPHASAAEQFFAFKQIVECVSTHTQPVRTHDALTNEPARFRIFVNAEPSDNPMQSEISGHIGGNGNLGCRKCDAGGTTDMKTTDEGFHALFSPGTLRTKAGILEEVQKQLHVACTGVEKHVTTLQRQTGVKDAYTQHWIDDLITRARTLKQASPERTEADIQAELVAWVDANPDKVYNPFFTVPGLDPTLDTPIEILHTILLGVVKYVWHWSHTSWSAAQKTTYSVRLQATDTKGLTIHAIRANYIMQYANSLIGRQLKTVAQSTVFHVYDILSQPLLDLWVAIGEMTALIWFPVIDDKETYKADLRIAIANVLDAFSAVDPSKVLDKLKLHLLVHAPDDVDRFGPLIAMCTELFEAFNGVFRYASIHSNHQAPSRDIARELADQEALRHRLTGGMWADCGEWRRAGSRVLDFLNDNPNMRRLVGWSPEEPPIPGSYKLVAVPEKATERPTISLRETDALTALNNAAYNLNDTFTLCKHVISQAEDICVPGSWVCAQSPLQPRMIVLGRITQILARPNDATALVILDVFEAAATRHPVFNMPILARRQGEASCLIIKSSDIRFSFNVQHDCQAATCTATGIRNIAQERQNSDRTETYIEHKDIARYIINLHSLHNPHLIRAVLPRELTAPIRRTEEVRRQQHDENAKALRAARAKKKAAKDAKKAKKKTKKKAKAKAKGAENEEVAVDDAREVDNPNTGGSTGDHHPSAVAQEGSQVDVSQERRKRRRVE</sequence>
<keyword evidence="3" id="KW-1185">Reference proteome</keyword>
<evidence type="ECO:0000256" key="1">
    <source>
        <dbReference type="SAM" id="MobiDB-lite"/>
    </source>
</evidence>
<accession>A0A371CS82</accession>
<dbReference type="Proteomes" id="UP000256964">
    <property type="component" value="Unassembled WGS sequence"/>
</dbReference>
<feature type="compositionally biased region" description="Basic residues" evidence="1">
    <location>
        <begin position="913"/>
        <end position="934"/>
    </location>
</feature>
<protein>
    <submittedName>
        <fullName evidence="2">Uncharacterized protein</fullName>
    </submittedName>
</protein>
<evidence type="ECO:0000313" key="2">
    <source>
        <dbReference type="EMBL" id="RDX43141.1"/>
    </source>
</evidence>
<dbReference type="PANTHER" id="PTHR31912:SF34">
    <property type="entry name" value="NOTOCHORD-RELATED PROTEIN"/>
    <property type="match status" value="1"/>
</dbReference>